<feature type="region of interest" description="Disordered" evidence="2">
    <location>
        <begin position="240"/>
        <end position="272"/>
    </location>
</feature>
<dbReference type="PANTHER" id="PTHR13498">
    <property type="entry name" value="SPERM ASSOCIATED ANTIGEN 7"/>
    <property type="match status" value="1"/>
</dbReference>
<reference evidence="5" key="1">
    <citation type="submission" date="2025-08" db="UniProtKB">
        <authorList>
            <consortium name="RefSeq"/>
        </authorList>
    </citation>
    <scope>IDENTIFICATION</scope>
    <source>
        <strain evidence="5">15112-1751.03</strain>
        <tissue evidence="5">Whole Adult</tissue>
    </source>
</reference>
<gene>
    <name evidence="5" type="primary">LOC117564038</name>
</gene>
<dbReference type="PIRSF" id="PIRSF037943">
    <property type="entry name" value="Sperm-assoc_antigen_PAG7"/>
    <property type="match status" value="1"/>
</dbReference>
<sequence length="272" mass="31335">MRNCEFVGKMDLLDSILNSMDAPPATNEQQKTLIKKQREMMERMQNKQKEELLRFRKYVEERMGRFAKDDRTCIEFQPLDKVHRSVIHEIAENGGFIAMSFGREDEDRHSVVYKKEHPPSEDEVTARRNGEGWNKDIAKEYSERRRERLAQEQSEKQTANSSAEPGCSSSAAHNSSIEGAEVKPTSNYKAKYAHLIGESAALQAARKTETNQSYGFVPSKNKKDMRSIEQTLADIQAKKRLKLQQQQQEREQEQQDCLTTTTAEQTADDEQQ</sequence>
<evidence type="ECO:0000256" key="2">
    <source>
        <dbReference type="SAM" id="MobiDB-lite"/>
    </source>
</evidence>
<organism evidence="4 5">
    <name type="scientific">Drosophila albomicans</name>
    <name type="common">Fruit fly</name>
    <dbReference type="NCBI Taxonomy" id="7291"/>
    <lineage>
        <taxon>Eukaryota</taxon>
        <taxon>Metazoa</taxon>
        <taxon>Ecdysozoa</taxon>
        <taxon>Arthropoda</taxon>
        <taxon>Hexapoda</taxon>
        <taxon>Insecta</taxon>
        <taxon>Pterygota</taxon>
        <taxon>Neoptera</taxon>
        <taxon>Endopterygota</taxon>
        <taxon>Diptera</taxon>
        <taxon>Brachycera</taxon>
        <taxon>Muscomorpha</taxon>
        <taxon>Ephydroidea</taxon>
        <taxon>Drosophilidae</taxon>
        <taxon>Drosophila</taxon>
    </lineage>
</organism>
<dbReference type="PROSITE" id="PS51061">
    <property type="entry name" value="R3H"/>
    <property type="match status" value="1"/>
</dbReference>
<evidence type="ECO:0000256" key="1">
    <source>
        <dbReference type="SAM" id="Coils"/>
    </source>
</evidence>
<evidence type="ECO:0000313" key="4">
    <source>
        <dbReference type="Proteomes" id="UP000515160"/>
    </source>
</evidence>
<dbReference type="GO" id="GO:0003676">
    <property type="term" value="F:nucleic acid binding"/>
    <property type="evidence" value="ECO:0007669"/>
    <property type="project" value="UniProtKB-UniRule"/>
</dbReference>
<dbReference type="InterPro" id="IPR034068">
    <property type="entry name" value="R3H_sperm-antigen"/>
</dbReference>
<dbReference type="CDD" id="cd02636">
    <property type="entry name" value="R3H_sperm-antigen"/>
    <property type="match status" value="1"/>
</dbReference>
<dbReference type="OrthoDB" id="5979509at2759"/>
<feature type="region of interest" description="Disordered" evidence="2">
    <location>
        <begin position="109"/>
        <end position="182"/>
    </location>
</feature>
<dbReference type="InterPro" id="IPR001374">
    <property type="entry name" value="R3H_dom"/>
</dbReference>
<evidence type="ECO:0000259" key="3">
    <source>
        <dbReference type="PROSITE" id="PS51061"/>
    </source>
</evidence>
<name>A0A6P8WGU4_DROAB</name>
<dbReference type="Proteomes" id="UP000515160">
    <property type="component" value="Chromosome 2L"/>
</dbReference>
<feature type="domain" description="R3H" evidence="3">
    <location>
        <begin position="53"/>
        <end position="116"/>
    </location>
</feature>
<dbReference type="SUPFAM" id="SSF82708">
    <property type="entry name" value="R3H domain"/>
    <property type="match status" value="1"/>
</dbReference>
<dbReference type="Gene3D" id="3.30.1370.50">
    <property type="entry name" value="R3H-like domain"/>
    <property type="match status" value="1"/>
</dbReference>
<dbReference type="PANTHER" id="PTHR13498:SF3">
    <property type="entry name" value="SPERM-ASSOCIATED ANTIGEN 7"/>
    <property type="match status" value="1"/>
</dbReference>
<proteinExistence type="predicted"/>
<keyword evidence="4" id="KW-1185">Reference proteome</keyword>
<feature type="compositionally biased region" description="Basic and acidic residues" evidence="2">
    <location>
        <begin position="109"/>
        <end position="155"/>
    </location>
</feature>
<dbReference type="AlphaFoldDB" id="A0A6P8WGU4"/>
<dbReference type="Pfam" id="PF01424">
    <property type="entry name" value="R3H"/>
    <property type="match status" value="1"/>
</dbReference>
<feature type="compositionally biased region" description="Polar residues" evidence="2">
    <location>
        <begin position="156"/>
        <end position="177"/>
    </location>
</feature>
<keyword evidence="1" id="KW-0175">Coiled coil</keyword>
<accession>A0A6P8WGU4</accession>
<dbReference type="InterPro" id="IPR017330">
    <property type="entry name" value="SPAG7"/>
</dbReference>
<feature type="region of interest" description="Disordered" evidence="2">
    <location>
        <begin position="206"/>
        <end position="228"/>
    </location>
</feature>
<evidence type="ECO:0000313" key="5">
    <source>
        <dbReference type="RefSeq" id="XP_034098533.1"/>
    </source>
</evidence>
<protein>
    <submittedName>
        <fullName evidence="5">Sperm-associated antigen 7</fullName>
    </submittedName>
</protein>
<dbReference type="GeneID" id="117564038"/>
<dbReference type="InterPro" id="IPR036867">
    <property type="entry name" value="R3H_dom_sf"/>
</dbReference>
<feature type="coiled-coil region" evidence="1">
    <location>
        <begin position="27"/>
        <end position="54"/>
    </location>
</feature>
<dbReference type="RefSeq" id="XP_034098533.1">
    <property type="nucleotide sequence ID" value="XM_034242642.2"/>
</dbReference>